<comment type="caution">
    <text evidence="4">The sequence shown here is derived from an EMBL/GenBank/DDBJ whole genome shotgun (WGS) entry which is preliminary data.</text>
</comment>
<dbReference type="InterPro" id="IPR001611">
    <property type="entry name" value="Leu-rich_rpt"/>
</dbReference>
<keyword evidence="5" id="KW-1185">Reference proteome</keyword>
<gene>
    <name evidence="4" type="ORF">OBRU01_11186</name>
</gene>
<dbReference type="Gene3D" id="3.80.10.10">
    <property type="entry name" value="Ribonuclease Inhibitor"/>
    <property type="match status" value="2"/>
</dbReference>
<dbReference type="AlphaFoldDB" id="A0A0L7LCW6"/>
<evidence type="ECO:0000256" key="1">
    <source>
        <dbReference type="ARBA" id="ARBA00022614"/>
    </source>
</evidence>
<dbReference type="EMBL" id="JTDY01001654">
    <property type="protein sequence ID" value="KOB73240.1"/>
    <property type="molecule type" value="Genomic_DNA"/>
</dbReference>
<dbReference type="STRING" id="104452.A0A0L7LCW6"/>
<protein>
    <recommendedName>
        <fullName evidence="6">Connectin</fullName>
    </recommendedName>
</protein>
<accession>A0A0L7LCW6</accession>
<keyword evidence="2" id="KW-0677">Repeat</keyword>
<dbReference type="SUPFAM" id="SSF52058">
    <property type="entry name" value="L domain-like"/>
    <property type="match status" value="1"/>
</dbReference>
<dbReference type="Proteomes" id="UP000037510">
    <property type="component" value="Unassembled WGS sequence"/>
</dbReference>
<dbReference type="InterPro" id="IPR003591">
    <property type="entry name" value="Leu-rich_rpt_typical-subtyp"/>
</dbReference>
<dbReference type="Pfam" id="PF13855">
    <property type="entry name" value="LRR_8"/>
    <property type="match status" value="3"/>
</dbReference>
<evidence type="ECO:0000313" key="5">
    <source>
        <dbReference type="Proteomes" id="UP000037510"/>
    </source>
</evidence>
<feature type="signal peptide" evidence="3">
    <location>
        <begin position="1"/>
        <end position="22"/>
    </location>
</feature>
<proteinExistence type="predicted"/>
<keyword evidence="3" id="KW-0732">Signal</keyword>
<organism evidence="4 5">
    <name type="scientific">Operophtera brumata</name>
    <name type="common">Winter moth</name>
    <name type="synonym">Phalaena brumata</name>
    <dbReference type="NCBI Taxonomy" id="104452"/>
    <lineage>
        <taxon>Eukaryota</taxon>
        <taxon>Metazoa</taxon>
        <taxon>Ecdysozoa</taxon>
        <taxon>Arthropoda</taxon>
        <taxon>Hexapoda</taxon>
        <taxon>Insecta</taxon>
        <taxon>Pterygota</taxon>
        <taxon>Neoptera</taxon>
        <taxon>Endopterygota</taxon>
        <taxon>Lepidoptera</taxon>
        <taxon>Glossata</taxon>
        <taxon>Ditrysia</taxon>
        <taxon>Geometroidea</taxon>
        <taxon>Geometridae</taxon>
        <taxon>Larentiinae</taxon>
        <taxon>Operophtera</taxon>
    </lineage>
</organism>
<dbReference type="PANTHER" id="PTHR24366:SF96">
    <property type="entry name" value="LEUCINE RICH REPEAT CONTAINING 53"/>
    <property type="match status" value="1"/>
</dbReference>
<feature type="chain" id="PRO_5005573344" description="Connectin" evidence="3">
    <location>
        <begin position="23"/>
        <end position="508"/>
    </location>
</feature>
<sequence>MRATKAPATLLLLLLAIEALDANRRKQKDKIPPTTTNICDISDRDSKVHCYCEFNQEINEAVKTECWVFNGGIEKSDSLWPSFISQTNIENLAFNVRADGGLSFVPSKVFKYLRKLKQFSIKYSSIPTIESYAFANVTSVQELTLTKNQILHLSRHSFYNIPNLTVLTLDENKIVELVTETFYELPSLQKLYLTSNNISAIQDGAFRHLVNLIELELDRNNISELKKECFDGLANLKRLDLRRNKLGVLNSFTFTELWNLQALLLDYNEIYGLAQRTFDGLSQLRKLSLSHNKLVTLASGLFEGVRGLAALDLRHNSLKRFTFDNLRPIYDNLKTANSYIYLEGNEFPCDCHLAWMHKLRHEARSVKVRTSLENFICKFDAKQPLNSHFTYYERSVIGSNNLYEADDRTQIKDYSEADDFIHEEPDDAYDEPKSSKGENDRTLLQIPVETLPCPQVTKSVTDRTYTYPSQNEAKDYRNLILSSSTKVETFFDLFLLPFMLLIFRTAQM</sequence>
<evidence type="ECO:0008006" key="6">
    <source>
        <dbReference type="Google" id="ProtNLM"/>
    </source>
</evidence>
<evidence type="ECO:0000313" key="4">
    <source>
        <dbReference type="EMBL" id="KOB73240.1"/>
    </source>
</evidence>
<keyword evidence="1" id="KW-0433">Leucine-rich repeat</keyword>
<evidence type="ECO:0000256" key="3">
    <source>
        <dbReference type="SAM" id="SignalP"/>
    </source>
</evidence>
<dbReference type="PANTHER" id="PTHR24366">
    <property type="entry name" value="IG(IMMUNOGLOBULIN) AND LRR(LEUCINE RICH REPEAT) DOMAINS"/>
    <property type="match status" value="1"/>
</dbReference>
<dbReference type="InterPro" id="IPR032675">
    <property type="entry name" value="LRR_dom_sf"/>
</dbReference>
<evidence type="ECO:0000256" key="2">
    <source>
        <dbReference type="ARBA" id="ARBA00022737"/>
    </source>
</evidence>
<dbReference type="SMART" id="SM00369">
    <property type="entry name" value="LRR_TYP"/>
    <property type="match status" value="8"/>
</dbReference>
<name>A0A0L7LCW6_OPEBR</name>
<reference evidence="4 5" key="1">
    <citation type="journal article" date="2015" name="Genome Biol. Evol.">
        <title>The genome of winter moth (Operophtera brumata) provides a genomic perspective on sexual dimorphism and phenology.</title>
        <authorList>
            <person name="Derks M.F."/>
            <person name="Smit S."/>
            <person name="Salis L."/>
            <person name="Schijlen E."/>
            <person name="Bossers A."/>
            <person name="Mateman C."/>
            <person name="Pijl A.S."/>
            <person name="de Ridder D."/>
            <person name="Groenen M.A."/>
            <person name="Visser M.E."/>
            <person name="Megens H.J."/>
        </authorList>
    </citation>
    <scope>NUCLEOTIDE SEQUENCE [LARGE SCALE GENOMIC DNA]</scope>
    <source>
        <strain evidence="4">WM2013NL</strain>
        <tissue evidence="4">Head and thorax</tissue>
    </source>
</reference>
<dbReference type="FunFam" id="3.80.10.10:FF:001164">
    <property type="entry name" value="GH01279p"/>
    <property type="match status" value="1"/>
</dbReference>